<evidence type="ECO:0000313" key="2">
    <source>
        <dbReference type="Proteomes" id="UP000006253"/>
    </source>
</evidence>
<sequence>MSALSKISALGCDVGRVLKFNTGLVKSNGKNFIKGNAIIKLKVNNLKI</sequence>
<evidence type="ECO:0000313" key="1">
    <source>
        <dbReference type="EMBL" id="EKO17717.1"/>
    </source>
</evidence>
<accession>A0A0E2B9Y4</accession>
<name>A0A0E2B9Y4_9LEPT</name>
<dbReference type="EMBL" id="AHMY02000004">
    <property type="protein sequence ID" value="EKO17717.1"/>
    <property type="molecule type" value="Genomic_DNA"/>
</dbReference>
<dbReference type="Proteomes" id="UP000006253">
    <property type="component" value="Unassembled WGS sequence"/>
</dbReference>
<comment type="caution">
    <text evidence="1">The sequence shown here is derived from an EMBL/GenBank/DDBJ whole genome shotgun (WGS) entry which is preliminary data.</text>
</comment>
<gene>
    <name evidence="1" type="ORF">LEP1GSC081_0743</name>
</gene>
<protein>
    <submittedName>
        <fullName evidence="1">Uncharacterized protein</fullName>
    </submittedName>
</protein>
<organism evidence="1 2">
    <name type="scientific">Leptospira kirschneri str. H1</name>
    <dbReference type="NCBI Taxonomy" id="1049966"/>
    <lineage>
        <taxon>Bacteria</taxon>
        <taxon>Pseudomonadati</taxon>
        <taxon>Spirochaetota</taxon>
        <taxon>Spirochaetia</taxon>
        <taxon>Leptospirales</taxon>
        <taxon>Leptospiraceae</taxon>
        <taxon>Leptospira</taxon>
    </lineage>
</organism>
<dbReference type="AlphaFoldDB" id="A0A0E2B9Y4"/>
<proteinExistence type="predicted"/>
<reference evidence="1 2" key="1">
    <citation type="submission" date="2012-10" db="EMBL/GenBank/DDBJ databases">
        <authorList>
            <person name="Harkins D.M."/>
            <person name="Durkin A.S."/>
            <person name="Brinkac L.M."/>
            <person name="Selengut J.D."/>
            <person name="Sanka R."/>
            <person name="DePew J."/>
            <person name="Purushe J."/>
            <person name="Peacock S.J."/>
            <person name="Thaipadungpanit J."/>
            <person name="Wuthiekanun V.W."/>
            <person name="Day N.P."/>
            <person name="Vinetz J.M."/>
            <person name="Sutton G.G."/>
            <person name="Nelson W.C."/>
            <person name="Fouts D.E."/>
        </authorList>
    </citation>
    <scope>NUCLEOTIDE SEQUENCE [LARGE SCALE GENOMIC DNA]</scope>
    <source>
        <strain evidence="1 2">H1</strain>
    </source>
</reference>